<dbReference type="InterPro" id="IPR011877">
    <property type="entry name" value="Ribokinase"/>
</dbReference>
<comment type="cofactor">
    <cofactor evidence="9">
        <name>Mg(2+)</name>
        <dbReference type="ChEBI" id="CHEBI:18420"/>
    </cofactor>
    <text evidence="9">Requires a divalent cation, most likely magnesium in vivo, as an electrophilic catalyst to aid phosphoryl group transfer. It is the chelate of the metal and the nucleotide that is the actual substrate.</text>
</comment>
<dbReference type="GO" id="GO:0019303">
    <property type="term" value="P:D-ribose catabolic process"/>
    <property type="evidence" value="ECO:0007669"/>
    <property type="project" value="UniProtKB-UniRule"/>
</dbReference>
<keyword evidence="2 9" id="KW-0479">Metal-binding</keyword>
<evidence type="ECO:0000256" key="5">
    <source>
        <dbReference type="ARBA" id="ARBA00022840"/>
    </source>
</evidence>
<feature type="binding site" evidence="9">
    <location>
        <begin position="13"/>
        <end position="15"/>
    </location>
    <ligand>
        <name>substrate</name>
    </ligand>
</feature>
<dbReference type="PRINTS" id="PR00990">
    <property type="entry name" value="RIBOKINASE"/>
</dbReference>
<feature type="binding site" evidence="9">
    <location>
        <position position="255"/>
    </location>
    <ligand>
        <name>substrate</name>
    </ligand>
</feature>
<comment type="function">
    <text evidence="9">Catalyzes the phosphorylation of ribose at O-5 in a reaction requiring ATP and magnesium. The resulting D-ribose-5-phosphate can then be used either for sythesis of nucleotides, histidine, and tryptophan, or as a component of the pentose phosphate pathway.</text>
</comment>
<dbReference type="EC" id="2.7.1.15" evidence="9 10"/>
<keyword evidence="3 9" id="KW-0547">Nucleotide-binding</keyword>
<keyword evidence="6 9" id="KW-0460">Magnesium</keyword>
<feature type="binding site" evidence="9">
    <location>
        <position position="251"/>
    </location>
    <ligand>
        <name>K(+)</name>
        <dbReference type="ChEBI" id="CHEBI:29103"/>
    </ligand>
</feature>
<dbReference type="InterPro" id="IPR029056">
    <property type="entry name" value="Ribokinase-like"/>
</dbReference>
<evidence type="ECO:0000256" key="7">
    <source>
        <dbReference type="ARBA" id="ARBA00022958"/>
    </source>
</evidence>
<feature type="binding site" evidence="9">
    <location>
        <position position="142"/>
    </location>
    <ligand>
        <name>substrate</name>
    </ligand>
</feature>
<reference evidence="12 13" key="1">
    <citation type="submission" date="2016-10" db="EMBL/GenBank/DDBJ databases">
        <authorList>
            <person name="de Groot N.N."/>
        </authorList>
    </citation>
    <scope>NUCLEOTIDE SEQUENCE [LARGE SCALE GENOMIC DNA]</scope>
    <source>
        <strain evidence="12 13">DSM 22489</strain>
    </source>
</reference>
<comment type="subcellular location">
    <subcellularLocation>
        <location evidence="9">Cytoplasm</location>
    </subcellularLocation>
</comment>
<proteinExistence type="inferred from homology"/>
<keyword evidence="8 9" id="KW-0119">Carbohydrate metabolism</keyword>
<dbReference type="RefSeq" id="WP_103931739.1">
    <property type="nucleotide sequence ID" value="NZ_FNVA01000001.1"/>
</dbReference>
<dbReference type="PANTHER" id="PTHR10584:SF166">
    <property type="entry name" value="RIBOKINASE"/>
    <property type="match status" value="1"/>
</dbReference>
<keyword evidence="13" id="KW-1185">Reference proteome</keyword>
<keyword evidence="7 9" id="KW-0630">Potassium</keyword>
<keyword evidence="5 9" id="KW-0067">ATP-binding</keyword>
<dbReference type="GO" id="GO:0005829">
    <property type="term" value="C:cytosol"/>
    <property type="evidence" value="ECO:0007669"/>
    <property type="project" value="TreeGrafter"/>
</dbReference>
<feature type="binding site" evidence="9">
    <location>
        <position position="285"/>
    </location>
    <ligand>
        <name>K(+)</name>
        <dbReference type="ChEBI" id="CHEBI:29103"/>
    </ligand>
</feature>
<feature type="binding site" evidence="9">
    <location>
        <begin position="254"/>
        <end position="255"/>
    </location>
    <ligand>
        <name>ATP</name>
        <dbReference type="ChEBI" id="CHEBI:30616"/>
    </ligand>
</feature>
<comment type="pathway">
    <text evidence="9">Carbohydrate metabolism; D-ribose degradation; D-ribose 5-phosphate from beta-D-ribopyranose: step 2/2.</text>
</comment>
<dbReference type="Proteomes" id="UP000236728">
    <property type="component" value="Unassembled WGS sequence"/>
</dbReference>
<dbReference type="AlphaFoldDB" id="A0A1H5U4T1"/>
<dbReference type="OrthoDB" id="9775849at2"/>
<comment type="subunit">
    <text evidence="9">Homodimer.</text>
</comment>
<dbReference type="Gene3D" id="3.40.1190.20">
    <property type="match status" value="1"/>
</dbReference>
<dbReference type="PANTHER" id="PTHR10584">
    <property type="entry name" value="SUGAR KINASE"/>
    <property type="match status" value="1"/>
</dbReference>
<keyword evidence="4 9" id="KW-0418">Kinase</keyword>
<dbReference type="UniPathway" id="UPA00916">
    <property type="reaction ID" value="UER00889"/>
</dbReference>
<feature type="binding site" evidence="9">
    <location>
        <begin position="41"/>
        <end position="45"/>
    </location>
    <ligand>
        <name>substrate</name>
    </ligand>
</feature>
<evidence type="ECO:0000256" key="3">
    <source>
        <dbReference type="ARBA" id="ARBA00022741"/>
    </source>
</evidence>
<evidence type="ECO:0000256" key="1">
    <source>
        <dbReference type="ARBA" id="ARBA00022679"/>
    </source>
</evidence>
<dbReference type="InterPro" id="IPR002139">
    <property type="entry name" value="Ribo/fructo_kinase"/>
</dbReference>
<comment type="activity regulation">
    <text evidence="9">Activated by a monovalent cation that binds near, but not in, the active site. The most likely occupant of the site in vivo is potassium. Ion binding induces a conformational change that may alter substrate affinity.</text>
</comment>
<dbReference type="GO" id="GO:0046872">
    <property type="term" value="F:metal ion binding"/>
    <property type="evidence" value="ECO:0007669"/>
    <property type="project" value="UniProtKB-KW"/>
</dbReference>
<dbReference type="SUPFAM" id="SSF53613">
    <property type="entry name" value="Ribokinase-like"/>
    <property type="match status" value="1"/>
</dbReference>
<feature type="active site" description="Proton acceptor" evidence="9">
    <location>
        <position position="255"/>
    </location>
</feature>
<dbReference type="HAMAP" id="MF_01987">
    <property type="entry name" value="Ribokinase"/>
    <property type="match status" value="1"/>
</dbReference>
<evidence type="ECO:0000313" key="12">
    <source>
        <dbReference type="EMBL" id="SEF70115.1"/>
    </source>
</evidence>
<dbReference type="GO" id="GO:0004747">
    <property type="term" value="F:ribokinase activity"/>
    <property type="evidence" value="ECO:0007669"/>
    <property type="project" value="UniProtKB-UniRule"/>
</dbReference>
<feature type="binding site" evidence="9">
    <location>
        <position position="294"/>
    </location>
    <ligand>
        <name>K(+)</name>
        <dbReference type="ChEBI" id="CHEBI:29103"/>
    </ligand>
</feature>
<dbReference type="Pfam" id="PF00294">
    <property type="entry name" value="PfkB"/>
    <property type="match status" value="1"/>
</dbReference>
<dbReference type="GO" id="GO:0005524">
    <property type="term" value="F:ATP binding"/>
    <property type="evidence" value="ECO:0007669"/>
    <property type="project" value="UniProtKB-UniRule"/>
</dbReference>
<comment type="similarity">
    <text evidence="9">Belongs to the carbohydrate kinase PfkB family. Ribokinase subfamily.</text>
</comment>
<comment type="catalytic activity">
    <reaction evidence="9">
        <text>D-ribose + ATP = D-ribose 5-phosphate + ADP + H(+)</text>
        <dbReference type="Rhea" id="RHEA:13697"/>
        <dbReference type="ChEBI" id="CHEBI:15378"/>
        <dbReference type="ChEBI" id="CHEBI:30616"/>
        <dbReference type="ChEBI" id="CHEBI:47013"/>
        <dbReference type="ChEBI" id="CHEBI:78346"/>
        <dbReference type="ChEBI" id="CHEBI:456216"/>
        <dbReference type="EC" id="2.7.1.15"/>
    </reaction>
</comment>
<evidence type="ECO:0000256" key="6">
    <source>
        <dbReference type="ARBA" id="ARBA00022842"/>
    </source>
</evidence>
<comment type="caution">
    <text evidence="9">Lacks conserved residue(s) required for the propagation of feature annotation.</text>
</comment>
<dbReference type="CDD" id="cd01174">
    <property type="entry name" value="ribokinase"/>
    <property type="match status" value="1"/>
</dbReference>
<feature type="binding site" evidence="9">
    <location>
        <begin position="222"/>
        <end position="227"/>
    </location>
    <ligand>
        <name>ATP</name>
        <dbReference type="ChEBI" id="CHEBI:30616"/>
    </ligand>
</feature>
<evidence type="ECO:0000259" key="11">
    <source>
        <dbReference type="Pfam" id="PF00294"/>
    </source>
</evidence>
<evidence type="ECO:0000256" key="4">
    <source>
        <dbReference type="ARBA" id="ARBA00022777"/>
    </source>
</evidence>
<gene>
    <name evidence="9" type="primary">rbsK</name>
    <name evidence="12" type="ORF">SAMN05421819_0871</name>
</gene>
<dbReference type="InterPro" id="IPR011611">
    <property type="entry name" value="PfkB_dom"/>
</dbReference>
<keyword evidence="1 9" id="KW-0808">Transferase</keyword>
<dbReference type="NCBIfam" id="TIGR02152">
    <property type="entry name" value="D_ribokin_bact"/>
    <property type="match status" value="1"/>
</dbReference>
<evidence type="ECO:0000256" key="2">
    <source>
        <dbReference type="ARBA" id="ARBA00022723"/>
    </source>
</evidence>
<sequence length="318" mass="32218">MNHNRITVLGSFVADLAFRVDRLPARGETILGPSFVLGPGGKGSNQAVAAARSGGHVSFITKLGRDPFGDIARKLYADEGIDTGHVYEATVPTGAAAILIDAASGDNAIIVVPGACFTITTDEVDAARELIAGSSVLMAQLELPLEIVEHGLALARSLGVATILNPAPAAALPEHLYQLADYITPNESEAEALTGVAVVTLADAERAADVFLARGVKNAIITLGAQGAFVKNATMSAHVVALDAGAVVETTGAGDAFNGGLAVALTEGLPLEAAVRFGCATAAISVTRPGTAPSMPHRAEIDCLLASHAGTTTQPATA</sequence>
<evidence type="ECO:0000313" key="13">
    <source>
        <dbReference type="Proteomes" id="UP000236728"/>
    </source>
</evidence>
<feature type="domain" description="Carbohydrate kinase PfkB" evidence="11">
    <location>
        <begin position="5"/>
        <end position="297"/>
    </location>
</feature>
<evidence type="ECO:0000256" key="8">
    <source>
        <dbReference type="ARBA" id="ARBA00023277"/>
    </source>
</evidence>
<feature type="binding site" evidence="9">
    <location>
        <position position="288"/>
    </location>
    <ligand>
        <name>K(+)</name>
        <dbReference type="ChEBI" id="CHEBI:29103"/>
    </ligand>
</feature>
<evidence type="ECO:0000256" key="10">
    <source>
        <dbReference type="NCBIfam" id="TIGR02152"/>
    </source>
</evidence>
<feature type="binding site" evidence="9">
    <location>
        <position position="186"/>
    </location>
    <ligand>
        <name>ATP</name>
        <dbReference type="ChEBI" id="CHEBI:30616"/>
    </ligand>
</feature>
<keyword evidence="9" id="KW-0963">Cytoplasm</keyword>
<evidence type="ECO:0000256" key="9">
    <source>
        <dbReference type="HAMAP-Rule" id="MF_01987"/>
    </source>
</evidence>
<protein>
    <recommendedName>
        <fullName evidence="9 10">Ribokinase</fullName>
        <shortName evidence="9">RK</shortName>
        <ecNumber evidence="9 10">2.7.1.15</ecNumber>
    </recommendedName>
</protein>
<name>A0A1H5U4T1_9BACT</name>
<feature type="binding site" evidence="9">
    <location>
        <position position="290"/>
    </location>
    <ligand>
        <name>K(+)</name>
        <dbReference type="ChEBI" id="CHEBI:29103"/>
    </ligand>
</feature>
<organism evidence="12 13">
    <name type="scientific">Bryocella elongata</name>
    <dbReference type="NCBI Taxonomy" id="863522"/>
    <lineage>
        <taxon>Bacteria</taxon>
        <taxon>Pseudomonadati</taxon>
        <taxon>Acidobacteriota</taxon>
        <taxon>Terriglobia</taxon>
        <taxon>Terriglobales</taxon>
        <taxon>Acidobacteriaceae</taxon>
        <taxon>Bryocella</taxon>
    </lineage>
</organism>
<accession>A0A1H5U4T1</accession>
<dbReference type="EMBL" id="FNVA01000001">
    <property type="protein sequence ID" value="SEF70115.1"/>
    <property type="molecule type" value="Genomic_DNA"/>
</dbReference>